<reference evidence="3 4" key="1">
    <citation type="submission" date="2016-10" db="EMBL/GenBank/DDBJ databases">
        <authorList>
            <person name="de Groot N.N."/>
        </authorList>
    </citation>
    <scope>NUCLEOTIDE SEQUENCE [LARGE SCALE GENOMIC DNA]</scope>
    <source>
        <strain evidence="3 4">DSM 19033</strain>
    </source>
</reference>
<proteinExistence type="predicted"/>
<keyword evidence="1" id="KW-0732">Signal</keyword>
<evidence type="ECO:0000259" key="2">
    <source>
        <dbReference type="Pfam" id="PF11412"/>
    </source>
</evidence>
<dbReference type="EMBL" id="FNRA01000004">
    <property type="protein sequence ID" value="SEA63712.1"/>
    <property type="molecule type" value="Genomic_DNA"/>
</dbReference>
<dbReference type="OrthoDB" id="767251at2"/>
<protein>
    <submittedName>
        <fullName evidence="3">Disulphide bond corrector protein DsbC</fullName>
    </submittedName>
</protein>
<dbReference type="GO" id="GO:0045454">
    <property type="term" value="P:cell redox homeostasis"/>
    <property type="evidence" value="ECO:0007669"/>
    <property type="project" value="TreeGrafter"/>
</dbReference>
<feature type="domain" description="Thiol:disulfide interchange protein DsbD N-terminal" evidence="2">
    <location>
        <begin position="31"/>
        <end position="146"/>
    </location>
</feature>
<evidence type="ECO:0000313" key="4">
    <source>
        <dbReference type="Proteomes" id="UP000198850"/>
    </source>
</evidence>
<dbReference type="Gene3D" id="2.60.40.1250">
    <property type="entry name" value="Thiol:disulfide interchange protein DsbD, N-terminal domain"/>
    <property type="match status" value="1"/>
</dbReference>
<organism evidence="3 4">
    <name type="scientific">Pedobacter hartonius</name>
    <dbReference type="NCBI Taxonomy" id="425514"/>
    <lineage>
        <taxon>Bacteria</taxon>
        <taxon>Pseudomonadati</taxon>
        <taxon>Bacteroidota</taxon>
        <taxon>Sphingobacteriia</taxon>
        <taxon>Sphingobacteriales</taxon>
        <taxon>Sphingobacteriaceae</taxon>
        <taxon>Pedobacter</taxon>
    </lineage>
</organism>
<dbReference type="Proteomes" id="UP000198850">
    <property type="component" value="Unassembled WGS sequence"/>
</dbReference>
<sequence>MKSIFLILFLFVAGAGASEAQILTPVHWSYAVKKTSPKEAVIFLKADMDAGWHIYSQHINEGGPVKTTIKFLASPDFTLKGTTIEPKPITKMEQVFGMEVSYFEKSVIFQQKISLKTGQTTVKGSIGYMTCNDEKCLPPATEEFSVAIK</sequence>
<dbReference type="InterPro" id="IPR036929">
    <property type="entry name" value="DsbDN_sf"/>
</dbReference>
<evidence type="ECO:0000313" key="3">
    <source>
        <dbReference type="EMBL" id="SEA63712.1"/>
    </source>
</evidence>
<dbReference type="PANTHER" id="PTHR32234">
    <property type="entry name" value="THIOL:DISULFIDE INTERCHANGE PROTEIN DSBD"/>
    <property type="match status" value="1"/>
</dbReference>
<dbReference type="STRING" id="425514.SAMN05443550_104185"/>
<keyword evidence="4" id="KW-1185">Reference proteome</keyword>
<dbReference type="AlphaFoldDB" id="A0A1H4CUE4"/>
<dbReference type="Pfam" id="PF11412">
    <property type="entry name" value="DsbD_N"/>
    <property type="match status" value="1"/>
</dbReference>
<dbReference type="PANTHER" id="PTHR32234:SF0">
    <property type="entry name" value="THIOL:DISULFIDE INTERCHANGE PROTEIN DSBD"/>
    <property type="match status" value="1"/>
</dbReference>
<evidence type="ECO:0000256" key="1">
    <source>
        <dbReference type="SAM" id="SignalP"/>
    </source>
</evidence>
<accession>A0A1H4CUE4</accession>
<feature type="chain" id="PRO_5011587219" evidence="1">
    <location>
        <begin position="21"/>
        <end position="149"/>
    </location>
</feature>
<dbReference type="GO" id="GO:0015035">
    <property type="term" value="F:protein-disulfide reductase activity"/>
    <property type="evidence" value="ECO:0007669"/>
    <property type="project" value="TreeGrafter"/>
</dbReference>
<name>A0A1H4CUE4_9SPHI</name>
<dbReference type="InterPro" id="IPR028250">
    <property type="entry name" value="DsbDN"/>
</dbReference>
<gene>
    <name evidence="3" type="ORF">SAMN05443550_104185</name>
</gene>
<dbReference type="RefSeq" id="WP_090556323.1">
    <property type="nucleotide sequence ID" value="NZ_FNRA01000004.1"/>
</dbReference>
<feature type="signal peptide" evidence="1">
    <location>
        <begin position="1"/>
        <end position="20"/>
    </location>
</feature>